<gene>
    <name evidence="2" type="ORF">GCM10009579_36760</name>
</gene>
<keyword evidence="3" id="KW-1185">Reference proteome</keyword>
<name>A0ABN1WZX3_9ACTN</name>
<evidence type="ECO:0000313" key="2">
    <source>
        <dbReference type="EMBL" id="GAA1274457.1"/>
    </source>
</evidence>
<protein>
    <submittedName>
        <fullName evidence="2">Uncharacterized protein</fullName>
    </submittedName>
</protein>
<evidence type="ECO:0000256" key="1">
    <source>
        <dbReference type="SAM" id="MobiDB-lite"/>
    </source>
</evidence>
<dbReference type="EMBL" id="BAAAIH010000018">
    <property type="protein sequence ID" value="GAA1274457.1"/>
    <property type="molecule type" value="Genomic_DNA"/>
</dbReference>
<proteinExistence type="predicted"/>
<sequence length="73" mass="8212">MSSPTATRLHAADASVTVVSNTVFVTDWARRYFGPWWNAYTVDAENISRPSHRRRRQGARSTPLQGQELPSVP</sequence>
<organism evidence="2 3">
    <name type="scientific">Streptomyces javensis</name>
    <dbReference type="NCBI Taxonomy" id="114698"/>
    <lineage>
        <taxon>Bacteria</taxon>
        <taxon>Bacillati</taxon>
        <taxon>Actinomycetota</taxon>
        <taxon>Actinomycetes</taxon>
        <taxon>Kitasatosporales</taxon>
        <taxon>Streptomycetaceae</taxon>
        <taxon>Streptomyces</taxon>
        <taxon>Streptomyces violaceusniger group</taxon>
    </lineage>
</organism>
<accession>A0ABN1WZX3</accession>
<reference evidence="2 3" key="1">
    <citation type="journal article" date="2019" name="Int. J. Syst. Evol. Microbiol.">
        <title>The Global Catalogue of Microorganisms (GCM) 10K type strain sequencing project: providing services to taxonomists for standard genome sequencing and annotation.</title>
        <authorList>
            <consortium name="The Broad Institute Genomics Platform"/>
            <consortium name="The Broad Institute Genome Sequencing Center for Infectious Disease"/>
            <person name="Wu L."/>
            <person name="Ma J."/>
        </authorList>
    </citation>
    <scope>NUCLEOTIDE SEQUENCE [LARGE SCALE GENOMIC DNA]</scope>
    <source>
        <strain evidence="2 3">JCM 11448</strain>
    </source>
</reference>
<feature type="region of interest" description="Disordered" evidence="1">
    <location>
        <begin position="47"/>
        <end position="73"/>
    </location>
</feature>
<dbReference type="Proteomes" id="UP001500282">
    <property type="component" value="Unassembled WGS sequence"/>
</dbReference>
<evidence type="ECO:0000313" key="3">
    <source>
        <dbReference type="Proteomes" id="UP001500282"/>
    </source>
</evidence>
<comment type="caution">
    <text evidence="2">The sequence shown here is derived from an EMBL/GenBank/DDBJ whole genome shotgun (WGS) entry which is preliminary data.</text>
</comment>